<protein>
    <submittedName>
        <fullName evidence="2">Uncharacterized protein</fullName>
    </submittedName>
</protein>
<dbReference type="EMBL" id="JAPMKV010000005">
    <property type="protein sequence ID" value="MCX7445438.1"/>
    <property type="molecule type" value="Genomic_DNA"/>
</dbReference>
<keyword evidence="4" id="KW-1185">Reference proteome</keyword>
<sequence>MESFSNTLTSFSTDGGVLKMIFDFLAPFADVASGVKSLLGLV</sequence>
<comment type="caution">
    <text evidence="2">The sequence shown here is derived from an EMBL/GenBank/DDBJ whole genome shotgun (WGS) entry which is preliminary data.</text>
</comment>
<evidence type="ECO:0000313" key="2">
    <source>
        <dbReference type="EMBL" id="MCX7469066.1"/>
    </source>
</evidence>
<reference evidence="2" key="1">
    <citation type="submission" date="2022-11" db="EMBL/GenBank/DDBJ databases">
        <title>Corynebacterium sp. isolated from Penguins.</title>
        <authorList>
            <person name="Sedlar K."/>
            <person name="Svec P."/>
        </authorList>
    </citation>
    <scope>NUCLEOTIDE SEQUENCE</scope>
    <source>
        <strain evidence="1">P7003</strain>
        <strain evidence="2">P7374</strain>
    </source>
</reference>
<evidence type="ECO:0000313" key="3">
    <source>
        <dbReference type="Proteomes" id="UP001071478"/>
    </source>
</evidence>
<accession>A0A9Q4CA26</accession>
<gene>
    <name evidence="1" type="ORF">OS125_09335</name>
    <name evidence="2" type="ORF">OS129_09285</name>
</gene>
<evidence type="ECO:0000313" key="4">
    <source>
        <dbReference type="Proteomes" id="UP001081709"/>
    </source>
</evidence>
<proteinExistence type="predicted"/>
<evidence type="ECO:0000313" key="1">
    <source>
        <dbReference type="EMBL" id="MCX7445438.1"/>
    </source>
</evidence>
<dbReference type="RefSeq" id="WP_267173056.1">
    <property type="nucleotide sequence ID" value="NZ_JAENIQ020000004.1"/>
</dbReference>
<dbReference type="Proteomes" id="UP001071478">
    <property type="component" value="Unassembled WGS sequence"/>
</dbReference>
<dbReference type="AlphaFoldDB" id="A0A9Q4CA26"/>
<organism evidence="2 3">
    <name type="scientific">Corynebacterium pygosceleis</name>
    <dbReference type="NCBI Taxonomy" id="2800406"/>
    <lineage>
        <taxon>Bacteria</taxon>
        <taxon>Bacillati</taxon>
        <taxon>Actinomycetota</taxon>
        <taxon>Actinomycetes</taxon>
        <taxon>Mycobacteriales</taxon>
        <taxon>Corynebacteriaceae</taxon>
        <taxon>Corynebacterium</taxon>
    </lineage>
</organism>
<dbReference type="Proteomes" id="UP001081709">
    <property type="component" value="Unassembled WGS sequence"/>
</dbReference>
<name>A0A9Q4CA26_9CORY</name>
<dbReference type="EMBL" id="JAPMKU010000004">
    <property type="protein sequence ID" value="MCX7469066.1"/>
    <property type="molecule type" value="Genomic_DNA"/>
</dbReference>